<dbReference type="Proteomes" id="UP000585474">
    <property type="component" value="Unassembled WGS sequence"/>
</dbReference>
<dbReference type="EMBL" id="BJWL01000029">
    <property type="protein sequence ID" value="GFZ20843.1"/>
    <property type="molecule type" value="Genomic_DNA"/>
</dbReference>
<evidence type="ECO:0000313" key="1">
    <source>
        <dbReference type="EMBL" id="GFZ20843.1"/>
    </source>
</evidence>
<sequence length="172" mass="19269">MMMNGYHLSPRSMDGSTVYSLTQQLVRLSTHQAAVCPVMGQLTRQATRHTVSYKINFSFRKRHLQGHYSWHHKAITVSASVKPKGSPLMCPRTLGDRGAKVLADAQRTAKVTSKQRPSRLLFEGEDNRDVTIKCLQTQLAEMTQILVYNILMKLPQMDKGEPSKGKSGGARE</sequence>
<reference evidence="1 2" key="1">
    <citation type="submission" date="2019-07" db="EMBL/GenBank/DDBJ databases">
        <title>De Novo Assembly of kiwifruit Actinidia rufa.</title>
        <authorList>
            <person name="Sugita-Konishi S."/>
            <person name="Sato K."/>
            <person name="Mori E."/>
            <person name="Abe Y."/>
            <person name="Kisaki G."/>
            <person name="Hamano K."/>
            <person name="Suezawa K."/>
            <person name="Otani M."/>
            <person name="Fukuda T."/>
            <person name="Manabe T."/>
            <person name="Gomi K."/>
            <person name="Tabuchi M."/>
            <person name="Akimitsu K."/>
            <person name="Kataoka I."/>
        </authorList>
    </citation>
    <scope>NUCLEOTIDE SEQUENCE [LARGE SCALE GENOMIC DNA]</scope>
    <source>
        <strain evidence="2">cv. Fuchu</strain>
    </source>
</reference>
<comment type="caution">
    <text evidence="1">The sequence shown here is derived from an EMBL/GenBank/DDBJ whole genome shotgun (WGS) entry which is preliminary data.</text>
</comment>
<protein>
    <submittedName>
        <fullName evidence="1">Uncharacterized protein</fullName>
    </submittedName>
</protein>
<accession>A0A7J0HCK7</accession>
<keyword evidence="2" id="KW-1185">Reference proteome</keyword>
<organism evidence="1 2">
    <name type="scientific">Actinidia rufa</name>
    <dbReference type="NCBI Taxonomy" id="165716"/>
    <lineage>
        <taxon>Eukaryota</taxon>
        <taxon>Viridiplantae</taxon>
        <taxon>Streptophyta</taxon>
        <taxon>Embryophyta</taxon>
        <taxon>Tracheophyta</taxon>
        <taxon>Spermatophyta</taxon>
        <taxon>Magnoliopsida</taxon>
        <taxon>eudicotyledons</taxon>
        <taxon>Gunneridae</taxon>
        <taxon>Pentapetalae</taxon>
        <taxon>asterids</taxon>
        <taxon>Ericales</taxon>
        <taxon>Actinidiaceae</taxon>
        <taxon>Actinidia</taxon>
    </lineage>
</organism>
<gene>
    <name evidence="1" type="ORF">Acr_29g0000050</name>
</gene>
<name>A0A7J0HCK7_9ERIC</name>
<dbReference type="AlphaFoldDB" id="A0A7J0HCK7"/>
<evidence type="ECO:0000313" key="2">
    <source>
        <dbReference type="Proteomes" id="UP000585474"/>
    </source>
</evidence>
<proteinExistence type="predicted"/>